<evidence type="ECO:0000259" key="2">
    <source>
        <dbReference type="Pfam" id="PF07969"/>
    </source>
</evidence>
<accession>A0A812RXF1</accession>
<name>A0A812RXF1_SYMPI</name>
<reference evidence="3" key="1">
    <citation type="submission" date="2021-02" db="EMBL/GenBank/DDBJ databases">
        <authorList>
            <person name="Dougan E. K."/>
            <person name="Rhodes N."/>
            <person name="Thang M."/>
            <person name="Chan C."/>
        </authorList>
    </citation>
    <scope>NUCLEOTIDE SEQUENCE</scope>
</reference>
<proteinExistence type="inferred from homology"/>
<gene>
    <name evidence="3" type="ORF">SPIL2461_LOCUS11383</name>
</gene>
<dbReference type="PANTHER" id="PTHR11647:SF1">
    <property type="entry name" value="COLLAPSIN RESPONSE MEDIATOR PROTEIN"/>
    <property type="match status" value="1"/>
</dbReference>
<dbReference type="InterPro" id="IPR013108">
    <property type="entry name" value="Amidohydro_3"/>
</dbReference>
<dbReference type="SUPFAM" id="SSF51338">
    <property type="entry name" value="Composite domain of metallo-dependent hydrolases"/>
    <property type="match status" value="1"/>
</dbReference>
<dbReference type="Gene3D" id="3.20.20.140">
    <property type="entry name" value="Metal-dependent hydrolases"/>
    <property type="match status" value="1"/>
</dbReference>
<dbReference type="CDD" id="cd01297">
    <property type="entry name" value="D-aminoacylase"/>
    <property type="match status" value="1"/>
</dbReference>
<dbReference type="InterPro" id="IPR050378">
    <property type="entry name" value="Metallo-dep_Hydrolases_sf"/>
</dbReference>
<evidence type="ECO:0000256" key="1">
    <source>
        <dbReference type="ARBA" id="ARBA00008829"/>
    </source>
</evidence>
<dbReference type="PANTHER" id="PTHR11647">
    <property type="entry name" value="HYDRANTOINASE/DIHYDROPYRIMIDINASE FAMILY MEMBER"/>
    <property type="match status" value="1"/>
</dbReference>
<comment type="similarity">
    <text evidence="1">Belongs to the metallo-dependent hydrolases superfamily. Hydantoinase/dihydropyrimidinase family.</text>
</comment>
<dbReference type="GO" id="GO:0005829">
    <property type="term" value="C:cytosol"/>
    <property type="evidence" value="ECO:0007669"/>
    <property type="project" value="TreeGrafter"/>
</dbReference>
<feature type="domain" description="Amidohydrolase 3" evidence="2">
    <location>
        <begin position="43"/>
        <end position="550"/>
    </location>
</feature>
<evidence type="ECO:0000313" key="3">
    <source>
        <dbReference type="EMBL" id="CAE7459230.1"/>
    </source>
</evidence>
<dbReference type="GO" id="GO:0016812">
    <property type="term" value="F:hydrolase activity, acting on carbon-nitrogen (but not peptide) bonds, in cyclic amides"/>
    <property type="evidence" value="ECO:0007669"/>
    <property type="project" value="TreeGrafter"/>
</dbReference>
<organism evidence="3 4">
    <name type="scientific">Symbiodinium pilosum</name>
    <name type="common">Dinoflagellate</name>
    <dbReference type="NCBI Taxonomy" id="2952"/>
    <lineage>
        <taxon>Eukaryota</taxon>
        <taxon>Sar</taxon>
        <taxon>Alveolata</taxon>
        <taxon>Dinophyceae</taxon>
        <taxon>Suessiales</taxon>
        <taxon>Symbiodiniaceae</taxon>
        <taxon>Symbiodinium</taxon>
    </lineage>
</organism>
<dbReference type="Pfam" id="PF07969">
    <property type="entry name" value="Amidohydro_3"/>
    <property type="match status" value="1"/>
</dbReference>
<protein>
    <recommendedName>
        <fullName evidence="2">Amidohydrolase 3 domain-containing protein</fullName>
    </recommendedName>
</protein>
<dbReference type="AlphaFoldDB" id="A0A812RXF1"/>
<dbReference type="EMBL" id="CAJNIZ010022223">
    <property type="protein sequence ID" value="CAE7459230.1"/>
    <property type="molecule type" value="Genomic_DNA"/>
</dbReference>
<dbReference type="SUPFAM" id="SSF51556">
    <property type="entry name" value="Metallo-dependent hydrolases"/>
    <property type="match status" value="1"/>
</dbReference>
<dbReference type="InterPro" id="IPR032466">
    <property type="entry name" value="Metal_Hydrolase"/>
</dbReference>
<dbReference type="Proteomes" id="UP000649617">
    <property type="component" value="Unassembled WGS sequence"/>
</dbReference>
<comment type="caution">
    <text evidence="3">The sequence shown here is derived from an EMBL/GenBank/DDBJ whole genome shotgun (WGS) entry which is preliminary data.</text>
</comment>
<sequence>MHDLIIRSGTIVDGTGNTKFVGDIAIDGEKIVAVGKVDGDAKKEIDATGMLVTPGWVDVHTHYDGQATWDPILAPSSWHGVTTVVMGNCGVGFAPVKPGDHDFLIELMEGVEDIPGAALAEGIDWQWESFPEYLDALETKARTIDVATQVPHGAIRAYVMGARCNTQDDLPTDDELAQMQALVREGIQAGALGFSSSRTWLHKDKHGIHVPGTFAGSDEMLSLGLSMRGLDHGIFELVSDHLGDDDEWAWIQTFAEETGRPITLVATSPAAFEGNKMYNIAEAARVKGLEVRPQIAGRPTGVLHGLQSNFHVFATTPTFQSTLTELSLPELVSAMSDPALKAQLLSEVDGDRPMPLTGSLRELMWQVFPLGDKPDYEPNKEASVAGIAEAQGRDAFEVMYDLLVDNNGKELFYQPLGGYQTYSFDFFKVSMGHPNVLFGLSDGGAHCGVIADAGMPSFILSHWARDRKKGEQFDLEFLVRKLSRDTAEAYGMFDRGLLQEGYLADINIIDFEALNLHRPEAIHDLPTGGKRLVQKVDGYRHIIKRGQPIFKDNEHTGALPGKLVRGGVA</sequence>
<evidence type="ECO:0000313" key="4">
    <source>
        <dbReference type="Proteomes" id="UP000649617"/>
    </source>
</evidence>
<dbReference type="InterPro" id="IPR011059">
    <property type="entry name" value="Metal-dep_hydrolase_composite"/>
</dbReference>
<dbReference type="OrthoDB" id="194468at2759"/>
<keyword evidence="4" id="KW-1185">Reference proteome</keyword>